<dbReference type="Proteomes" id="UP000014970">
    <property type="component" value="Unassembled WGS sequence"/>
</dbReference>
<proteinExistence type="predicted"/>
<accession>S7Z5Q1</accession>
<reference evidence="1 2" key="1">
    <citation type="submission" date="2013-06" db="EMBL/GenBank/DDBJ databases">
        <title>Genome sequencing of Streptococcus mitis strains.</title>
        <authorList>
            <person name="Ikryannikova L.N."/>
            <person name="Ilina E.N."/>
            <person name="Kostryukova E.S."/>
            <person name="Semashko T.A."/>
            <person name="Savinova T.A."/>
            <person name="Karpova I.Y."/>
            <person name="Larin A.K."/>
            <person name="Ischenko D.S."/>
            <person name="Dubovickaya V.A."/>
            <person name="Sidorenko S.V."/>
            <person name="Govorun V.M."/>
        </authorList>
    </citation>
    <scope>NUCLEOTIDE SEQUENCE [LARGE SCALE GENOMIC DNA]</scope>
    <source>
        <strain evidence="1 2">18/56</strain>
    </source>
</reference>
<comment type="caution">
    <text evidence="1">The sequence shown here is derived from an EMBL/GenBank/DDBJ whole genome shotgun (WGS) entry which is preliminary data.</text>
</comment>
<protein>
    <submittedName>
        <fullName evidence="1">Uncharacterized protein</fullName>
    </submittedName>
</protein>
<dbReference type="EMBL" id="ATAA01000006">
    <property type="protein sequence ID" value="EPR95603.1"/>
    <property type="molecule type" value="Genomic_DNA"/>
</dbReference>
<name>S7Z5Q1_STRMT</name>
<gene>
    <name evidence="1" type="ORF">M059_04410</name>
</gene>
<dbReference type="AlphaFoldDB" id="S7Z5Q1"/>
<sequence>MQWKVNFLDIIYSFNLYYLFRWIYQATKKSLDPEKYDVWEQFVNSDHIHLLYLISKHRLLVYFLEQ</sequence>
<organism evidence="1 2">
    <name type="scientific">Streptococcus mitis 18/56</name>
    <dbReference type="NCBI Taxonomy" id="1340485"/>
    <lineage>
        <taxon>Bacteria</taxon>
        <taxon>Bacillati</taxon>
        <taxon>Bacillota</taxon>
        <taxon>Bacilli</taxon>
        <taxon>Lactobacillales</taxon>
        <taxon>Streptococcaceae</taxon>
        <taxon>Streptococcus</taxon>
        <taxon>Streptococcus mitis group</taxon>
    </lineage>
</organism>
<evidence type="ECO:0000313" key="2">
    <source>
        <dbReference type="Proteomes" id="UP000014970"/>
    </source>
</evidence>
<evidence type="ECO:0000313" key="1">
    <source>
        <dbReference type="EMBL" id="EPR95603.1"/>
    </source>
</evidence>